<sequence>MIETINKFARLASARSEVVGASLVILMVVMMVLPLSPMMLDILLAVNISIAILLAISAVLIETPLAFSSFPAILLMTTLFRLSLTISTTRQILLEADAGHIVQTFGEFVVGGNIAVGLTIFIIISVVNFLVVTKGSERVAEVAARFSLDGMPGKQMSIDSDLRSGLINQSMAKQKRANLEKESQLFGAMDGAIKFVKNDAIAGLVITGVNLLGGLAVGMLQKDMSFSQAANIYSILSVGDGLVAIIPSLLISVAAGLIVTRVTKGEEEGSSTASDMFKDLSRNSNALQISGVFCLLFAFVPGMPAPVFVITSLAFFTGWYFMSGRDEKPKEINIEQQFTDLMGPDHRKALEDVTTTDTYAPLQIRVPEDVEPTVINQIQNICRIARNRQVEQLGIVLPLFDLTRHREAYAEVYVFGVPALSLNLSEKRMSILEPTEKIQNVDAQIEFAVEKDKTTGRYHHLCEPTFKPRLDQHGLVYKTYESRLLEQVEILLVSRIHQMFTLNEYQRHLVSLGDRFAEQLKELERVLPTTKVVEVLQKLMRERVSIKNLRTIFNSLIEWGQRERDVDVITEQVRRSLHEQICHQYSQSKTMRILLLDVEFEQIIRESVRSQGSNSYLDIDSSSINEMVAMIEQQMGPYLHEDLPPAIVCSMDCRIHIRQMIERSLFCIPVLSHQEVSSNLEIQVLGNIAITELHSSNR</sequence>
<evidence type="ECO:0000256" key="2">
    <source>
        <dbReference type="ARBA" id="ARBA00022448"/>
    </source>
</evidence>
<dbReference type="GO" id="GO:0009306">
    <property type="term" value="P:protein secretion"/>
    <property type="evidence" value="ECO:0007669"/>
    <property type="project" value="InterPro"/>
</dbReference>
<keyword evidence="4" id="KW-1133">Transmembrane helix</keyword>
<evidence type="ECO:0000313" key="5">
    <source>
        <dbReference type="EMBL" id="BET27561.1"/>
    </source>
</evidence>
<dbReference type="KEGG" id="lto:RGQ30_30620"/>
<dbReference type="PIRSF" id="PIRSF005419">
    <property type="entry name" value="FlhA"/>
    <property type="match status" value="1"/>
</dbReference>
<feature type="transmembrane region" description="Helical" evidence="4">
    <location>
        <begin position="114"/>
        <end position="132"/>
    </location>
</feature>
<dbReference type="Gene3D" id="3.40.50.12790">
    <property type="entry name" value="FHIPEP family, domain 4"/>
    <property type="match status" value="1"/>
</dbReference>
<dbReference type="RefSeq" id="WP_130557373.1">
    <property type="nucleotide sequence ID" value="NZ_AP028947.1"/>
</dbReference>
<gene>
    <name evidence="5" type="primary">sctV</name>
    <name evidence="5" type="ORF">RGQ30_30620</name>
</gene>
<dbReference type="InterPro" id="IPR001712">
    <property type="entry name" value="T3SS_FHIPEP"/>
</dbReference>
<keyword evidence="4" id="KW-0812">Transmembrane</keyword>
<dbReference type="AlphaFoldDB" id="A0AA86JI49"/>
<keyword evidence="4" id="KW-0472">Membrane</keyword>
<dbReference type="GO" id="GO:0005886">
    <property type="term" value="C:plasma membrane"/>
    <property type="evidence" value="ECO:0007669"/>
    <property type="project" value="UniProtKB-SubCell"/>
</dbReference>
<keyword evidence="3" id="KW-1003">Cell membrane</keyword>
<evidence type="ECO:0000313" key="6">
    <source>
        <dbReference type="Proteomes" id="UP001329151"/>
    </source>
</evidence>
<keyword evidence="2" id="KW-0813">Transport</keyword>
<organism evidence="5 6">
    <name type="scientific">Limnobacter thiooxidans</name>
    <dbReference type="NCBI Taxonomy" id="131080"/>
    <lineage>
        <taxon>Bacteria</taxon>
        <taxon>Pseudomonadati</taxon>
        <taxon>Pseudomonadota</taxon>
        <taxon>Betaproteobacteria</taxon>
        <taxon>Burkholderiales</taxon>
        <taxon>Burkholderiaceae</taxon>
        <taxon>Limnobacter</taxon>
    </lineage>
</organism>
<dbReference type="PROSITE" id="PS00994">
    <property type="entry name" value="FHIPEP"/>
    <property type="match status" value="1"/>
</dbReference>
<protein>
    <submittedName>
        <fullName evidence="5">Type III secretion system export apparatus subunit SctV</fullName>
    </submittedName>
</protein>
<dbReference type="EMBL" id="AP028947">
    <property type="protein sequence ID" value="BET27561.1"/>
    <property type="molecule type" value="Genomic_DNA"/>
</dbReference>
<feature type="transmembrane region" description="Helical" evidence="4">
    <location>
        <begin position="42"/>
        <end position="61"/>
    </location>
</feature>
<dbReference type="NCBIfam" id="TIGR01399">
    <property type="entry name" value="hrcV"/>
    <property type="match status" value="1"/>
</dbReference>
<dbReference type="Proteomes" id="UP001329151">
    <property type="component" value="Chromosome"/>
</dbReference>
<dbReference type="InterPro" id="IPR006302">
    <property type="entry name" value="T3SS_HrcV"/>
</dbReference>
<comment type="subcellular location">
    <subcellularLocation>
        <location evidence="1">Cell inner membrane</location>
        <topology evidence="1">Multi-pass membrane protein</topology>
    </subcellularLocation>
</comment>
<dbReference type="Pfam" id="PF00771">
    <property type="entry name" value="FHIPEP"/>
    <property type="match status" value="1"/>
</dbReference>
<feature type="transmembrane region" description="Helical" evidence="4">
    <location>
        <begin position="73"/>
        <end position="94"/>
    </location>
</feature>
<dbReference type="PANTHER" id="PTHR30161">
    <property type="entry name" value="FLAGELLAR EXPORT PROTEIN, MEMBRANE FLHA SUBUNIT-RELATED"/>
    <property type="match status" value="1"/>
</dbReference>
<dbReference type="InterPro" id="IPR042196">
    <property type="entry name" value="FHIPEP_4"/>
</dbReference>
<dbReference type="PANTHER" id="PTHR30161:SF2">
    <property type="entry name" value="INVASION PROTEIN INVA"/>
    <property type="match status" value="1"/>
</dbReference>
<feature type="transmembrane region" description="Helical" evidence="4">
    <location>
        <begin position="18"/>
        <end position="36"/>
    </location>
</feature>
<dbReference type="InterPro" id="IPR025505">
    <property type="entry name" value="FHIPEP_CS"/>
</dbReference>
<dbReference type="Gene3D" id="1.10.8.540">
    <property type="entry name" value="FHIPEP family, domain 3"/>
    <property type="match status" value="1"/>
</dbReference>
<keyword evidence="6" id="KW-1185">Reference proteome</keyword>
<dbReference type="PRINTS" id="PR00949">
    <property type="entry name" value="TYPE3IMAPROT"/>
</dbReference>
<feature type="transmembrane region" description="Helical" evidence="4">
    <location>
        <begin position="200"/>
        <end position="220"/>
    </location>
</feature>
<keyword evidence="3" id="KW-0997">Cell inner membrane</keyword>
<dbReference type="InterPro" id="IPR042193">
    <property type="entry name" value="FHIPEP_3"/>
</dbReference>
<feature type="transmembrane region" description="Helical" evidence="4">
    <location>
        <begin position="232"/>
        <end position="259"/>
    </location>
</feature>
<name>A0AA86JI49_9BURK</name>
<evidence type="ECO:0000256" key="1">
    <source>
        <dbReference type="ARBA" id="ARBA00004429"/>
    </source>
</evidence>
<proteinExistence type="predicted"/>
<reference evidence="5 6" key="1">
    <citation type="submission" date="2023-10" db="EMBL/GenBank/DDBJ databases">
        <title>Complete Genome Sequence of Limnobacter thiooxidans CS-K2T, Isolated from freshwater lake sediments in Bavaria, Germany.</title>
        <authorList>
            <person name="Naruki M."/>
            <person name="Watanabe A."/>
            <person name="Warashina T."/>
            <person name="Morita T."/>
            <person name="Arakawa K."/>
        </authorList>
    </citation>
    <scope>NUCLEOTIDE SEQUENCE [LARGE SCALE GENOMIC DNA]</scope>
    <source>
        <strain evidence="5 6">CS-K2</strain>
    </source>
</reference>
<accession>A0AA86JI49</accession>
<evidence type="ECO:0000256" key="4">
    <source>
        <dbReference type="SAM" id="Phobius"/>
    </source>
</evidence>
<evidence type="ECO:0000256" key="3">
    <source>
        <dbReference type="ARBA" id="ARBA00022519"/>
    </source>
</evidence>